<dbReference type="PROSITE" id="PS50977">
    <property type="entry name" value="HTH_TETR_2"/>
    <property type="match status" value="1"/>
</dbReference>
<evidence type="ECO:0000256" key="4">
    <source>
        <dbReference type="PROSITE-ProRule" id="PRU00335"/>
    </source>
</evidence>
<name>A0A2U8GRV4_9RHOO</name>
<dbReference type="EMBL" id="CP022187">
    <property type="protein sequence ID" value="AWI76407.1"/>
    <property type="molecule type" value="Genomic_DNA"/>
</dbReference>
<keyword evidence="3" id="KW-0804">Transcription</keyword>
<organism evidence="7 8">
    <name type="scientific">Parazoarcus communis</name>
    <dbReference type="NCBI Taxonomy" id="41977"/>
    <lineage>
        <taxon>Bacteria</taxon>
        <taxon>Pseudomonadati</taxon>
        <taxon>Pseudomonadota</taxon>
        <taxon>Betaproteobacteria</taxon>
        <taxon>Rhodocyclales</taxon>
        <taxon>Zoogloeaceae</taxon>
        <taxon>Parazoarcus</taxon>
    </lineage>
</organism>
<feature type="domain" description="HTH tetR-type" evidence="6">
    <location>
        <begin position="21"/>
        <end position="81"/>
    </location>
</feature>
<dbReference type="PRINTS" id="PR00455">
    <property type="entry name" value="HTHTETR"/>
</dbReference>
<accession>A0A2U8GRV4</accession>
<evidence type="ECO:0000313" key="7">
    <source>
        <dbReference type="EMBL" id="AWI76407.1"/>
    </source>
</evidence>
<evidence type="ECO:0000256" key="3">
    <source>
        <dbReference type="ARBA" id="ARBA00023163"/>
    </source>
</evidence>
<evidence type="ECO:0000256" key="1">
    <source>
        <dbReference type="ARBA" id="ARBA00023015"/>
    </source>
</evidence>
<sequence length="212" mass="23770">MTEATVARRRGRPPRQEGARDHTREVLMRAGTEILTEHGFASTGIDLVLKRAGVPKGSFYYYFSSKEEFGAAVIAQYANYFARKLDRWLLDEATPPLERLSAFVADAKAGMSRFEFRRGCLIGNLGQELGALNESYRVQLEAVFCDWQQRLAHCFEAAKRCGQLAPDADAAALAEFFWIGWEGAVLRAKLVRNAEPLDRFYRGFLAALPRGA</sequence>
<dbReference type="PANTHER" id="PTHR47506:SF6">
    <property type="entry name" value="HTH-TYPE TRANSCRIPTIONAL REPRESSOR NEMR"/>
    <property type="match status" value="1"/>
</dbReference>
<protein>
    <submittedName>
        <fullName evidence="7">TetR family transcriptional regulator</fullName>
    </submittedName>
</protein>
<reference evidence="7 8" key="1">
    <citation type="submission" date="2017-06" db="EMBL/GenBank/DDBJ databases">
        <title>Azoarcus.</title>
        <authorList>
            <person name="Woo J.-H."/>
            <person name="Kim H.-S."/>
        </authorList>
    </citation>
    <scope>NUCLEOTIDE SEQUENCE [LARGE SCALE GENOMIC DNA]</scope>
    <source>
        <strain evidence="7 8">TSPY31</strain>
    </source>
</reference>
<dbReference type="Pfam" id="PF00440">
    <property type="entry name" value="TetR_N"/>
    <property type="match status" value="1"/>
</dbReference>
<dbReference type="Proteomes" id="UP000244930">
    <property type="component" value="Chromosome"/>
</dbReference>
<dbReference type="InterPro" id="IPR036271">
    <property type="entry name" value="Tet_transcr_reg_TetR-rel_C_sf"/>
</dbReference>
<keyword evidence="2 4" id="KW-0238">DNA-binding</keyword>
<dbReference type="PANTHER" id="PTHR47506">
    <property type="entry name" value="TRANSCRIPTIONAL REGULATORY PROTEIN"/>
    <property type="match status" value="1"/>
</dbReference>
<evidence type="ECO:0000259" key="6">
    <source>
        <dbReference type="PROSITE" id="PS50977"/>
    </source>
</evidence>
<dbReference type="InterPro" id="IPR011075">
    <property type="entry name" value="TetR_C"/>
</dbReference>
<dbReference type="Gene3D" id="1.10.357.10">
    <property type="entry name" value="Tetracycline Repressor, domain 2"/>
    <property type="match status" value="1"/>
</dbReference>
<evidence type="ECO:0000256" key="5">
    <source>
        <dbReference type="SAM" id="MobiDB-lite"/>
    </source>
</evidence>
<dbReference type="GO" id="GO:0003677">
    <property type="term" value="F:DNA binding"/>
    <property type="evidence" value="ECO:0007669"/>
    <property type="project" value="UniProtKB-UniRule"/>
</dbReference>
<feature type="region of interest" description="Disordered" evidence="5">
    <location>
        <begin position="1"/>
        <end position="21"/>
    </location>
</feature>
<evidence type="ECO:0000256" key="2">
    <source>
        <dbReference type="ARBA" id="ARBA00023125"/>
    </source>
</evidence>
<evidence type="ECO:0000313" key="8">
    <source>
        <dbReference type="Proteomes" id="UP000244930"/>
    </source>
</evidence>
<dbReference type="SUPFAM" id="SSF48498">
    <property type="entry name" value="Tetracyclin repressor-like, C-terminal domain"/>
    <property type="match status" value="1"/>
</dbReference>
<keyword evidence="1" id="KW-0805">Transcription regulation</keyword>
<dbReference type="Pfam" id="PF16925">
    <property type="entry name" value="TetR_C_13"/>
    <property type="match status" value="1"/>
</dbReference>
<dbReference type="InterPro" id="IPR009057">
    <property type="entry name" value="Homeodomain-like_sf"/>
</dbReference>
<dbReference type="KEGG" id="acom:CEW83_15300"/>
<feature type="DNA-binding region" description="H-T-H motif" evidence="4">
    <location>
        <begin position="44"/>
        <end position="63"/>
    </location>
</feature>
<dbReference type="InterPro" id="IPR001647">
    <property type="entry name" value="HTH_TetR"/>
</dbReference>
<keyword evidence="8" id="KW-1185">Reference proteome</keyword>
<proteinExistence type="predicted"/>
<dbReference type="AlphaFoldDB" id="A0A2U8GRV4"/>
<dbReference type="RefSeq" id="WP_108950106.1">
    <property type="nucleotide sequence ID" value="NZ_CP022187.1"/>
</dbReference>
<gene>
    <name evidence="7" type="ORF">CEW83_15300</name>
</gene>
<dbReference type="SUPFAM" id="SSF46689">
    <property type="entry name" value="Homeodomain-like"/>
    <property type="match status" value="1"/>
</dbReference>